<reference evidence="2" key="1">
    <citation type="journal article" date="2020" name="bioRxiv">
        <title>Genomic and phenotypic heterogeneity of clinical isolates of the human pathogens Aspergillus fumigatus, Aspergillus lentulus and Aspergillus fumigatiaffinis.</title>
        <authorList>
            <person name="dos Santos R.A.C."/>
            <person name="Steenwyk J.L."/>
            <person name="Rivero-Menendez O."/>
            <person name="Mead M.E."/>
            <person name="Silva L.P."/>
            <person name="Bastos R.W."/>
            <person name="Alastruey-Izquierdo A."/>
            <person name="Goldman G.H."/>
            <person name="Rokas A."/>
        </authorList>
    </citation>
    <scope>NUCLEOTIDE SEQUENCE</scope>
    <source>
        <strain evidence="2">CNM-CM8927</strain>
    </source>
</reference>
<dbReference type="Proteomes" id="UP000649114">
    <property type="component" value="Unassembled WGS sequence"/>
</dbReference>
<proteinExistence type="predicted"/>
<dbReference type="EMBL" id="JAAAPU010000031">
    <property type="protein sequence ID" value="KAF4206303.1"/>
    <property type="molecule type" value="Genomic_DNA"/>
</dbReference>
<evidence type="ECO:0000313" key="4">
    <source>
        <dbReference type="Proteomes" id="UP000649114"/>
    </source>
</evidence>
<evidence type="ECO:0000313" key="1">
    <source>
        <dbReference type="EMBL" id="GFF64481.1"/>
    </source>
</evidence>
<comment type="caution">
    <text evidence="2">The sequence shown here is derived from an EMBL/GenBank/DDBJ whole genome shotgun (WGS) entry which is preliminary data.</text>
</comment>
<reference evidence="2" key="3">
    <citation type="submission" date="2020-04" db="EMBL/GenBank/DDBJ databases">
        <authorList>
            <person name="Santos R.A.C."/>
            <person name="Steenwyk J.L."/>
            <person name="Rivero-Menendez O."/>
            <person name="Mead M.E."/>
            <person name="Silva L.P."/>
            <person name="Bastos R.W."/>
            <person name="Alastruey-Izquierdo A."/>
            <person name="Goldman G.H."/>
            <person name="Rokas A."/>
        </authorList>
    </citation>
    <scope>NUCLEOTIDE SEQUENCE</scope>
    <source>
        <strain evidence="2">CNM-CM8927</strain>
    </source>
</reference>
<protein>
    <submittedName>
        <fullName evidence="2">Uncharacterized protein</fullName>
    </submittedName>
</protein>
<accession>A0AAN6BRP5</accession>
<dbReference type="EMBL" id="BLKI01000005">
    <property type="protein sequence ID" value="GFF64481.1"/>
    <property type="molecule type" value="Genomic_DNA"/>
</dbReference>
<gene>
    <name evidence="2" type="ORF">CNMCM8927_005251</name>
    <name evidence="1" type="ORF">IFM60648_01279</name>
</gene>
<evidence type="ECO:0000313" key="3">
    <source>
        <dbReference type="Proteomes" id="UP000465220"/>
    </source>
</evidence>
<keyword evidence="3" id="KW-1185">Reference proteome</keyword>
<dbReference type="Proteomes" id="UP000465220">
    <property type="component" value="Unassembled WGS sequence"/>
</dbReference>
<sequence>MSTQPPQQLQDYAFSLNPAATMLVQTRPNPTKQLMDDLHILFAKFDMDAEASNFLGGVNDLLRGTWFAEVPADVLIAMALHGQQIRPQKRDAMSEQIKPIRPGVRYVVSGFHQNV</sequence>
<name>A0AAN6BRP5_ASPLE</name>
<organism evidence="2 4">
    <name type="scientific">Aspergillus lentulus</name>
    <dbReference type="NCBI Taxonomy" id="293939"/>
    <lineage>
        <taxon>Eukaryota</taxon>
        <taxon>Fungi</taxon>
        <taxon>Dikarya</taxon>
        <taxon>Ascomycota</taxon>
        <taxon>Pezizomycotina</taxon>
        <taxon>Eurotiomycetes</taxon>
        <taxon>Eurotiomycetidae</taxon>
        <taxon>Eurotiales</taxon>
        <taxon>Aspergillaceae</taxon>
        <taxon>Aspergillus</taxon>
        <taxon>Aspergillus subgen. Fumigati</taxon>
    </lineage>
</organism>
<reference evidence="1 3" key="2">
    <citation type="submission" date="2020-01" db="EMBL/GenBank/DDBJ databases">
        <title>Draft genome sequence of Aspergillus lentulus IFM 60648.</title>
        <authorList>
            <person name="Takahashi H."/>
            <person name="Yaguchi T."/>
        </authorList>
    </citation>
    <scope>NUCLEOTIDE SEQUENCE [LARGE SCALE GENOMIC DNA]</scope>
    <source>
        <strain evidence="1 3">IFM 60648</strain>
    </source>
</reference>
<evidence type="ECO:0000313" key="2">
    <source>
        <dbReference type="EMBL" id="KAF4206303.1"/>
    </source>
</evidence>
<dbReference type="AlphaFoldDB" id="A0AAN6BRP5"/>